<evidence type="ECO:0000256" key="3">
    <source>
        <dbReference type="ARBA" id="ARBA00023163"/>
    </source>
</evidence>
<comment type="caution">
    <text evidence="5">The sequence shown here is derived from an EMBL/GenBank/DDBJ whole genome shotgun (WGS) entry which is preliminary data.</text>
</comment>
<dbReference type="SUPFAM" id="SSF64288">
    <property type="entry name" value="Chorismate lyase-like"/>
    <property type="match status" value="1"/>
</dbReference>
<dbReference type="InterPro" id="IPR012702">
    <property type="entry name" value="CP_lyase_PhnF"/>
</dbReference>
<dbReference type="PANTHER" id="PTHR44846:SF1">
    <property type="entry name" value="MANNOSYL-D-GLYCERATE TRANSPORT_METABOLISM SYSTEM REPRESSOR MNGR-RELATED"/>
    <property type="match status" value="1"/>
</dbReference>
<protein>
    <submittedName>
        <fullName evidence="5">Phosphonate metabolism transcriptional regulator PhnF</fullName>
    </submittedName>
</protein>
<dbReference type="PRINTS" id="PR00035">
    <property type="entry name" value="HTHGNTR"/>
</dbReference>
<feature type="domain" description="HTH gntR-type" evidence="4">
    <location>
        <begin position="1"/>
        <end position="69"/>
    </location>
</feature>
<dbReference type="Pfam" id="PF00392">
    <property type="entry name" value="GntR"/>
    <property type="match status" value="1"/>
</dbReference>
<dbReference type="InterPro" id="IPR036390">
    <property type="entry name" value="WH_DNA-bd_sf"/>
</dbReference>
<dbReference type="SUPFAM" id="SSF46785">
    <property type="entry name" value="Winged helix' DNA-binding domain"/>
    <property type="match status" value="1"/>
</dbReference>
<evidence type="ECO:0000313" key="5">
    <source>
        <dbReference type="EMBL" id="MBL6456665.1"/>
    </source>
</evidence>
<keyword evidence="2" id="KW-0238">DNA-binding</keyword>
<dbReference type="Gene3D" id="3.40.1410.10">
    <property type="entry name" value="Chorismate lyase-like"/>
    <property type="match status" value="1"/>
</dbReference>
<dbReference type="Pfam" id="PF07702">
    <property type="entry name" value="UTRA"/>
    <property type="match status" value="1"/>
</dbReference>
<keyword evidence="1" id="KW-0805">Transcription regulation</keyword>
<proteinExistence type="predicted"/>
<evidence type="ECO:0000313" key="6">
    <source>
        <dbReference type="Proteomes" id="UP000606490"/>
    </source>
</evidence>
<evidence type="ECO:0000256" key="2">
    <source>
        <dbReference type="ARBA" id="ARBA00023125"/>
    </source>
</evidence>
<evidence type="ECO:0000259" key="4">
    <source>
        <dbReference type="PROSITE" id="PS50949"/>
    </source>
</evidence>
<dbReference type="Gene3D" id="1.10.10.10">
    <property type="entry name" value="Winged helix-like DNA-binding domain superfamily/Winged helix DNA-binding domain"/>
    <property type="match status" value="1"/>
</dbReference>
<name>A0ABS1V4Q7_9PROT</name>
<organism evidence="5 6">
    <name type="scientific">Belnapia mucosa</name>
    <dbReference type="NCBI Taxonomy" id="2804532"/>
    <lineage>
        <taxon>Bacteria</taxon>
        <taxon>Pseudomonadati</taxon>
        <taxon>Pseudomonadota</taxon>
        <taxon>Alphaproteobacteria</taxon>
        <taxon>Acetobacterales</taxon>
        <taxon>Roseomonadaceae</taxon>
        <taxon>Belnapia</taxon>
    </lineage>
</organism>
<dbReference type="Proteomes" id="UP000606490">
    <property type="component" value="Unassembled WGS sequence"/>
</dbReference>
<dbReference type="PANTHER" id="PTHR44846">
    <property type="entry name" value="MANNOSYL-D-GLYCERATE TRANSPORT/METABOLISM SYSTEM REPRESSOR MNGR-RELATED"/>
    <property type="match status" value="1"/>
</dbReference>
<gene>
    <name evidence="5" type="primary">phnF</name>
    <name evidence="5" type="ORF">JMJ55_15120</name>
</gene>
<sequence>MPLWRQIAITLQTAISGGVFAPGARLPTEAELSARFDVNRHTVRRAMEDLENRGLIRVEQGRGSFVTEDILEYPISARTRFHDNMRRQNKDVRSRFIRIEEMPAEAQIADDLRLRRGRPVILAERLSEADGRPVAIGRHWFPADRFPSIATRLAEAESISKVLAQFDIPDYVRRGTRITARLPTAPEAVLLEQPRILPVQVTHAVNLDLQGNPIEVSIGIYPSNRVQLVIKS</sequence>
<dbReference type="SMART" id="SM00866">
    <property type="entry name" value="UTRA"/>
    <property type="match status" value="1"/>
</dbReference>
<dbReference type="InterPro" id="IPR036388">
    <property type="entry name" value="WH-like_DNA-bd_sf"/>
</dbReference>
<dbReference type="CDD" id="cd07377">
    <property type="entry name" value="WHTH_GntR"/>
    <property type="match status" value="1"/>
</dbReference>
<dbReference type="NCBIfam" id="TIGR02325">
    <property type="entry name" value="C_P_lyase_phnF"/>
    <property type="match status" value="1"/>
</dbReference>
<dbReference type="PROSITE" id="PS50949">
    <property type="entry name" value="HTH_GNTR"/>
    <property type="match status" value="1"/>
</dbReference>
<keyword evidence="6" id="KW-1185">Reference proteome</keyword>
<evidence type="ECO:0000256" key="1">
    <source>
        <dbReference type="ARBA" id="ARBA00023015"/>
    </source>
</evidence>
<dbReference type="EMBL" id="JAEUXJ010000005">
    <property type="protein sequence ID" value="MBL6456665.1"/>
    <property type="molecule type" value="Genomic_DNA"/>
</dbReference>
<reference evidence="5 6" key="1">
    <citation type="submission" date="2021-01" db="EMBL/GenBank/DDBJ databases">
        <title>Belnapia mucosa sp. nov. and Belnapia arida sp. nov., isolated from the Tabernas Desert (Almeria, Spain).</title>
        <authorList>
            <person name="Molina-Menor E."/>
            <person name="Vidal-Verdu A."/>
            <person name="Calonge A."/>
            <person name="Satari L."/>
            <person name="Pereto Magraner J."/>
            <person name="Porcar Miralles M."/>
        </authorList>
    </citation>
    <scope>NUCLEOTIDE SEQUENCE [LARGE SCALE GENOMIC DNA]</scope>
    <source>
        <strain evidence="5 6">T6</strain>
    </source>
</reference>
<accession>A0ABS1V4Q7</accession>
<dbReference type="InterPro" id="IPR028978">
    <property type="entry name" value="Chorismate_lyase_/UTRA_dom_sf"/>
</dbReference>
<dbReference type="InterPro" id="IPR011663">
    <property type="entry name" value="UTRA"/>
</dbReference>
<keyword evidence="3" id="KW-0804">Transcription</keyword>
<dbReference type="InterPro" id="IPR000524">
    <property type="entry name" value="Tscrpt_reg_HTH_GntR"/>
</dbReference>
<dbReference type="InterPro" id="IPR050679">
    <property type="entry name" value="Bact_HTH_transcr_reg"/>
</dbReference>
<dbReference type="SMART" id="SM00345">
    <property type="entry name" value="HTH_GNTR"/>
    <property type="match status" value="1"/>
</dbReference>